<dbReference type="PANTHER" id="PTHR30336:SF20">
    <property type="entry name" value="DUF218 DOMAIN-CONTAINING PROTEIN"/>
    <property type="match status" value="1"/>
</dbReference>
<dbReference type="CDD" id="cd06259">
    <property type="entry name" value="YdcF-like"/>
    <property type="match status" value="1"/>
</dbReference>
<dbReference type="InterPro" id="IPR014729">
    <property type="entry name" value="Rossmann-like_a/b/a_fold"/>
</dbReference>
<dbReference type="Pfam" id="PF02698">
    <property type="entry name" value="DUF218"/>
    <property type="match status" value="1"/>
</dbReference>
<evidence type="ECO:0000259" key="1">
    <source>
        <dbReference type="Pfam" id="PF02698"/>
    </source>
</evidence>
<dbReference type="PANTHER" id="PTHR30336">
    <property type="entry name" value="INNER MEMBRANE PROTEIN, PROBABLE PERMEASE"/>
    <property type="match status" value="1"/>
</dbReference>
<dbReference type="Gene3D" id="3.40.50.620">
    <property type="entry name" value="HUPs"/>
    <property type="match status" value="1"/>
</dbReference>
<dbReference type="InterPro" id="IPR051599">
    <property type="entry name" value="Cell_Envelope_Assoc"/>
</dbReference>
<proteinExistence type="predicted"/>
<dbReference type="RefSeq" id="WP_244715731.1">
    <property type="nucleotide sequence ID" value="NZ_CP095072.1"/>
</dbReference>
<dbReference type="InterPro" id="IPR003848">
    <property type="entry name" value="DUF218"/>
</dbReference>
<accession>A0ABY4ERG4</accession>
<reference evidence="2 3" key="1">
    <citation type="submission" date="2022-04" db="EMBL/GenBank/DDBJ databases">
        <title>Gracilibacillus sp. isolated from saltern.</title>
        <authorList>
            <person name="Won M."/>
            <person name="Lee C.-M."/>
            <person name="Woen H.-Y."/>
            <person name="Kwon S.-W."/>
        </authorList>
    </citation>
    <scope>NUCLEOTIDE SEQUENCE [LARGE SCALE GENOMIC DNA]</scope>
    <source>
        <strain evidence="2 3">SSWR10-1</strain>
    </source>
</reference>
<gene>
    <name evidence="2" type="ORF">MUN88_13100</name>
</gene>
<protein>
    <submittedName>
        <fullName evidence="2">YdcF family protein</fullName>
    </submittedName>
</protein>
<evidence type="ECO:0000313" key="3">
    <source>
        <dbReference type="Proteomes" id="UP000831782"/>
    </source>
</evidence>
<evidence type="ECO:0000313" key="2">
    <source>
        <dbReference type="EMBL" id="UOQ47019.1"/>
    </source>
</evidence>
<name>A0ABY4ERG4_9BACI</name>
<organism evidence="2 3">
    <name type="scientific">Gracilibacillus caseinilyticus</name>
    <dbReference type="NCBI Taxonomy" id="2932256"/>
    <lineage>
        <taxon>Bacteria</taxon>
        <taxon>Bacillati</taxon>
        <taxon>Bacillota</taxon>
        <taxon>Bacilli</taxon>
        <taxon>Bacillales</taxon>
        <taxon>Bacillaceae</taxon>
        <taxon>Gracilibacillus</taxon>
    </lineage>
</organism>
<feature type="domain" description="DUF218" evidence="1">
    <location>
        <begin position="40"/>
        <end position="157"/>
    </location>
</feature>
<sequence length="166" mass="18956">MMKKWLLIVFAVWCLWFFIPTSYIVIDGWTDENKKGDLGVVFGNKVNEDGSLSDRLKARLDKALEYYQSEMIEIILVSGGVGKEGYDEAKVMEEYLIRKGVNSEDIFVDSEGYNTRMTAENSYRIANVNQLPVQSVTVITQYFHITRAKFTMKQADFQDAAGTHAE</sequence>
<keyword evidence="3" id="KW-1185">Reference proteome</keyword>
<dbReference type="Proteomes" id="UP000831782">
    <property type="component" value="Chromosome"/>
</dbReference>
<dbReference type="EMBL" id="CP095072">
    <property type="protein sequence ID" value="UOQ47019.1"/>
    <property type="molecule type" value="Genomic_DNA"/>
</dbReference>